<sequence>MTGLARSPAASVRWHPWLAVLLPFTALGLLPWWVCLAQCAALTVGRLNDNARSIGFLLVVLGATAAALTRLPDLISTGTLFVGGALLGAAGLLSLNLLEHGRPIGLLPGTAALLLAPTPVGLIALLLAALSTGGPDGVPARRLDRPGTLPALLGAVLLLGVLCLLLPAAPAPPGIHPSTATTQPGTPAAPSPTLTPGSTVNSGPSAAPPPRTRLMLDLPWSPFSESMWLLAGLLMVICMLLLLRQAQAARRAQRSGWAEYVAAVGLLALLLMLFVVGLGTRSGGQGQQALSDAPQRTRADIVTTVPPDRVTTLVLDVGAGVAVLVFGALAALLWAASRERAGSLKAAPASASPAGVHPSPDLPLHRVRRAWQQAEAALGSAGLGRHPSEAPEAYRDRLAPLVPALHAPLSTLTDLYLPVRYGGDLSEQDAEQAEQAARQIMALIPSLPKRDDDD</sequence>
<evidence type="ECO:0000256" key="1">
    <source>
        <dbReference type="SAM" id="MobiDB-lite"/>
    </source>
</evidence>
<feature type="compositionally biased region" description="Low complexity" evidence="1">
    <location>
        <begin position="177"/>
        <end position="192"/>
    </location>
</feature>
<dbReference type="EMBL" id="CP158299">
    <property type="protein sequence ID" value="XBV85544.1"/>
    <property type="molecule type" value="Genomic_DNA"/>
</dbReference>
<dbReference type="RefSeq" id="WP_350243581.1">
    <property type="nucleotide sequence ID" value="NZ_CP158299.1"/>
</dbReference>
<dbReference type="Pfam" id="PF13559">
    <property type="entry name" value="DUF4129"/>
    <property type="match status" value="1"/>
</dbReference>
<organism evidence="4">
    <name type="scientific">Deinococcus sonorensis KR-87</name>
    <dbReference type="NCBI Taxonomy" id="694439"/>
    <lineage>
        <taxon>Bacteria</taxon>
        <taxon>Thermotogati</taxon>
        <taxon>Deinococcota</taxon>
        <taxon>Deinococci</taxon>
        <taxon>Deinococcales</taxon>
        <taxon>Deinococcaceae</taxon>
        <taxon>Deinococcus</taxon>
    </lineage>
</organism>
<feature type="compositionally biased region" description="Polar residues" evidence="1">
    <location>
        <begin position="194"/>
        <end position="204"/>
    </location>
</feature>
<dbReference type="KEGG" id="dsc:ABOD76_19265"/>
<keyword evidence="2" id="KW-1133">Transmembrane helix</keyword>
<proteinExistence type="predicted"/>
<dbReference type="InterPro" id="IPR025403">
    <property type="entry name" value="TgpA-like_C"/>
</dbReference>
<dbReference type="AlphaFoldDB" id="A0AAU7UBU9"/>
<keyword evidence="2" id="KW-0812">Transmembrane</keyword>
<protein>
    <submittedName>
        <fullName evidence="4">DUF4129 domain-containing protein</fullName>
    </submittedName>
</protein>
<feature type="transmembrane region" description="Helical" evidence="2">
    <location>
        <begin position="110"/>
        <end position="130"/>
    </location>
</feature>
<accession>A0AAU7UBU9</accession>
<evidence type="ECO:0000313" key="4">
    <source>
        <dbReference type="EMBL" id="XBV85544.1"/>
    </source>
</evidence>
<gene>
    <name evidence="4" type="ORF">ABOD76_19265</name>
</gene>
<name>A0AAU7UBU9_9DEIO</name>
<feature type="transmembrane region" description="Helical" evidence="2">
    <location>
        <begin position="257"/>
        <end position="278"/>
    </location>
</feature>
<feature type="transmembrane region" description="Helical" evidence="2">
    <location>
        <begin position="151"/>
        <end position="169"/>
    </location>
</feature>
<evidence type="ECO:0000256" key="2">
    <source>
        <dbReference type="SAM" id="Phobius"/>
    </source>
</evidence>
<feature type="domain" description="Protein-glutamine gamma-glutamyltransferase-like C-terminal" evidence="3">
    <location>
        <begin position="370"/>
        <end position="438"/>
    </location>
</feature>
<reference evidence="4" key="1">
    <citation type="submission" date="2024-06" db="EMBL/GenBank/DDBJ databases">
        <title>Draft Genome Sequence of Deinococcus sonorensis Type Strain KR-87, a Biofilm Producing Representative of the Genus Deinococcus.</title>
        <authorList>
            <person name="Boren L.S."/>
            <person name="Grosso R.A."/>
            <person name="Hugenberg-Cox A.N."/>
            <person name="Hill J.T.E."/>
            <person name="Albert C.M."/>
            <person name="Tuohy J.M."/>
        </authorList>
    </citation>
    <scope>NUCLEOTIDE SEQUENCE</scope>
    <source>
        <strain evidence="4">KR-87</strain>
    </source>
</reference>
<feature type="transmembrane region" description="Helical" evidence="2">
    <location>
        <begin position="226"/>
        <end position="245"/>
    </location>
</feature>
<evidence type="ECO:0000259" key="3">
    <source>
        <dbReference type="Pfam" id="PF13559"/>
    </source>
</evidence>
<feature type="transmembrane region" description="Helical" evidence="2">
    <location>
        <begin position="313"/>
        <end position="335"/>
    </location>
</feature>
<keyword evidence="2" id="KW-0472">Membrane</keyword>
<feature type="region of interest" description="Disordered" evidence="1">
    <location>
        <begin position="175"/>
        <end position="208"/>
    </location>
</feature>
<feature type="transmembrane region" description="Helical" evidence="2">
    <location>
        <begin position="78"/>
        <end position="98"/>
    </location>
</feature>